<dbReference type="PANTHER" id="PTHR31627:SF42">
    <property type="entry name" value="G_PROTEIN_RECEP_F1_2 DOMAIN-CONTAINING PROTEIN-RELATED"/>
    <property type="match status" value="1"/>
</dbReference>
<evidence type="ECO:0000256" key="3">
    <source>
        <dbReference type="ARBA" id="ARBA00022692"/>
    </source>
</evidence>
<accession>A0A914QI87</accession>
<keyword evidence="3 6" id="KW-0812">Transmembrane</keyword>
<comment type="subcellular location">
    <subcellularLocation>
        <location evidence="1">Membrane</location>
        <topology evidence="1">Multi-pass membrane protein</topology>
    </subcellularLocation>
</comment>
<dbReference type="InterPro" id="IPR000609">
    <property type="entry name" value="7TM_GPCR_serpentine_rcpt_Srg"/>
</dbReference>
<evidence type="ECO:0000313" key="8">
    <source>
        <dbReference type="WBParaSite" id="PDA_v2.g3282.t1"/>
    </source>
</evidence>
<sequence length="235" mass="27516">MGVYWDCSDATHLFNLALSFNRFTVFLLRQNYQKFWNKNLRKVLAFCFLFPVLLVWHIPFTDIYVAQNNVFDSHSLRYVTEGNEDAISWMNNPRNTAILLSISSVLSLFMNLYVLTRLVIHKLCSKKEVTQIQRNITPQDIKLFIYTLLLFGTEYSFVASAEDYNFILSMLDIQCYLIDFITLAPAWFILFTHKILRRQIGIFFGLVKYEEPKIPTILFNSNPRNSAGRIVPITI</sequence>
<dbReference type="WBParaSite" id="PDA_v2.g3282.t1">
    <property type="protein sequence ID" value="PDA_v2.g3282.t1"/>
    <property type="gene ID" value="PDA_v2.g3282"/>
</dbReference>
<evidence type="ECO:0000313" key="7">
    <source>
        <dbReference type="Proteomes" id="UP000887578"/>
    </source>
</evidence>
<proteinExistence type="inferred from homology"/>
<dbReference type="Proteomes" id="UP000887578">
    <property type="component" value="Unplaced"/>
</dbReference>
<dbReference type="AlphaFoldDB" id="A0A914QI87"/>
<feature type="transmembrane region" description="Helical" evidence="6">
    <location>
        <begin position="98"/>
        <end position="120"/>
    </location>
</feature>
<evidence type="ECO:0000256" key="2">
    <source>
        <dbReference type="ARBA" id="ARBA00005692"/>
    </source>
</evidence>
<dbReference type="Pfam" id="PF02118">
    <property type="entry name" value="Srg"/>
    <property type="match status" value="1"/>
</dbReference>
<evidence type="ECO:0000256" key="6">
    <source>
        <dbReference type="RuleBase" id="RU280813"/>
    </source>
</evidence>
<evidence type="ECO:0000256" key="4">
    <source>
        <dbReference type="ARBA" id="ARBA00022989"/>
    </source>
</evidence>
<comment type="similarity">
    <text evidence="2 6">Belongs to the nematode receptor-like protein srg family.</text>
</comment>
<keyword evidence="5 6" id="KW-0472">Membrane</keyword>
<keyword evidence="7" id="KW-1185">Reference proteome</keyword>
<keyword evidence="4 6" id="KW-1133">Transmembrane helix</keyword>
<organism evidence="7 8">
    <name type="scientific">Panagrolaimus davidi</name>
    <dbReference type="NCBI Taxonomy" id="227884"/>
    <lineage>
        <taxon>Eukaryota</taxon>
        <taxon>Metazoa</taxon>
        <taxon>Ecdysozoa</taxon>
        <taxon>Nematoda</taxon>
        <taxon>Chromadorea</taxon>
        <taxon>Rhabditida</taxon>
        <taxon>Tylenchina</taxon>
        <taxon>Panagrolaimomorpha</taxon>
        <taxon>Panagrolaimoidea</taxon>
        <taxon>Panagrolaimidae</taxon>
        <taxon>Panagrolaimus</taxon>
    </lineage>
</organism>
<feature type="transmembrane region" description="Helical" evidence="6">
    <location>
        <begin position="166"/>
        <end position="190"/>
    </location>
</feature>
<comment type="caution">
    <text evidence="6">Lacks conserved residue(s) required for the propagation of feature annotation.</text>
</comment>
<reference evidence="8" key="1">
    <citation type="submission" date="2022-11" db="UniProtKB">
        <authorList>
            <consortium name="WormBaseParasite"/>
        </authorList>
    </citation>
    <scope>IDENTIFICATION</scope>
</reference>
<feature type="transmembrane region" description="Helical" evidence="6">
    <location>
        <begin position="141"/>
        <end position="160"/>
    </location>
</feature>
<dbReference type="GO" id="GO:0007606">
    <property type="term" value="P:sensory perception of chemical stimulus"/>
    <property type="evidence" value="ECO:0007669"/>
    <property type="project" value="UniProtKB-UniRule"/>
</dbReference>
<dbReference type="GO" id="GO:0004888">
    <property type="term" value="F:transmembrane signaling receptor activity"/>
    <property type="evidence" value="ECO:0007669"/>
    <property type="project" value="InterPro"/>
</dbReference>
<evidence type="ECO:0000256" key="5">
    <source>
        <dbReference type="ARBA" id="ARBA00023136"/>
    </source>
</evidence>
<dbReference type="InterPro" id="IPR051119">
    <property type="entry name" value="Nematode_SR-like"/>
</dbReference>
<name>A0A914QI87_9BILA</name>
<dbReference type="PANTHER" id="PTHR31627">
    <property type="entry name" value="SERPENTINE RECEPTOR CLASS GAMMA-RELATED"/>
    <property type="match status" value="1"/>
</dbReference>
<evidence type="ECO:0000256" key="1">
    <source>
        <dbReference type="ARBA" id="ARBA00004141"/>
    </source>
</evidence>
<protein>
    <recommendedName>
        <fullName evidence="6">Serpentine receptor class gamma</fullName>
    </recommendedName>
</protein>
<feature type="transmembrane region" description="Helical" evidence="6">
    <location>
        <begin position="40"/>
        <end position="58"/>
    </location>
</feature>
<dbReference type="GO" id="GO:0016020">
    <property type="term" value="C:membrane"/>
    <property type="evidence" value="ECO:0007669"/>
    <property type="project" value="UniProtKB-SubCell"/>
</dbReference>